<proteinExistence type="predicted"/>
<evidence type="ECO:0000313" key="1">
    <source>
        <dbReference type="EMBL" id="QIQ12931.1"/>
    </source>
</evidence>
<accession>A0A6G9HQC4</accession>
<keyword evidence="1" id="KW-0614">Plasmid</keyword>
<geneLocation type="plasmid" evidence="1">
    <name>pKP-14-6-NDM-1</name>
</geneLocation>
<protein>
    <submittedName>
        <fullName evidence="1">Uncharacterized protein</fullName>
    </submittedName>
</protein>
<dbReference type="AlphaFoldDB" id="A0A6G9HQC4"/>
<organism evidence="1">
    <name type="scientific">Klebsiella pneumoniae</name>
    <dbReference type="NCBI Taxonomy" id="573"/>
    <lineage>
        <taxon>Bacteria</taxon>
        <taxon>Pseudomonadati</taxon>
        <taxon>Pseudomonadota</taxon>
        <taxon>Gammaproteobacteria</taxon>
        <taxon>Enterobacterales</taxon>
        <taxon>Enterobacteriaceae</taxon>
        <taxon>Klebsiella/Raoultella group</taxon>
        <taxon>Klebsiella</taxon>
        <taxon>Klebsiella pneumoniae complex</taxon>
    </lineage>
</organism>
<name>A0A6G9HQC4_KLEPN</name>
<reference evidence="1" key="1">
    <citation type="submission" date="2019-07" db="EMBL/GenBank/DDBJ databases">
        <authorList>
            <person name="Cheng J."/>
        </authorList>
    </citation>
    <scope>NUCLEOTIDE SEQUENCE</scope>
    <source>
        <strain evidence="1">KP-14-6</strain>
        <plasmid evidence="1">pKP-14-6-NDM-1</plasmid>
    </source>
</reference>
<dbReference type="EMBL" id="MN175387">
    <property type="protein sequence ID" value="QIQ12931.1"/>
    <property type="molecule type" value="Genomic_DNA"/>
</dbReference>
<sequence length="39" mass="4558">MQGPVVRMTLNLGDFYDKNNNIYIIILIYIDILKSKKLS</sequence>